<dbReference type="Proteomes" id="UP000265520">
    <property type="component" value="Unassembled WGS sequence"/>
</dbReference>
<gene>
    <name evidence="1" type="ORF">A2U01_0028742</name>
</gene>
<dbReference type="PANTHER" id="PTHR35317:SF27">
    <property type="entry name" value="RETROVIRUS-RELATED POL POLYPROTEIN FROM TRANSPOSON TNT 1-94"/>
    <property type="match status" value="1"/>
</dbReference>
<organism evidence="1 2">
    <name type="scientific">Trifolium medium</name>
    <dbReference type="NCBI Taxonomy" id="97028"/>
    <lineage>
        <taxon>Eukaryota</taxon>
        <taxon>Viridiplantae</taxon>
        <taxon>Streptophyta</taxon>
        <taxon>Embryophyta</taxon>
        <taxon>Tracheophyta</taxon>
        <taxon>Spermatophyta</taxon>
        <taxon>Magnoliopsida</taxon>
        <taxon>eudicotyledons</taxon>
        <taxon>Gunneridae</taxon>
        <taxon>Pentapetalae</taxon>
        <taxon>rosids</taxon>
        <taxon>fabids</taxon>
        <taxon>Fabales</taxon>
        <taxon>Fabaceae</taxon>
        <taxon>Papilionoideae</taxon>
        <taxon>50 kb inversion clade</taxon>
        <taxon>NPAAA clade</taxon>
        <taxon>Hologalegina</taxon>
        <taxon>IRL clade</taxon>
        <taxon>Trifolieae</taxon>
        <taxon>Trifolium</taxon>
    </lineage>
</organism>
<dbReference type="Pfam" id="PF14223">
    <property type="entry name" value="Retrotran_gag_2"/>
    <property type="match status" value="1"/>
</dbReference>
<evidence type="ECO:0000313" key="2">
    <source>
        <dbReference type="Proteomes" id="UP000265520"/>
    </source>
</evidence>
<dbReference type="EMBL" id="LXQA010066257">
    <property type="protein sequence ID" value="MCI07673.1"/>
    <property type="molecule type" value="Genomic_DNA"/>
</dbReference>
<proteinExistence type="predicted"/>
<evidence type="ECO:0000313" key="1">
    <source>
        <dbReference type="EMBL" id="MCI07673.1"/>
    </source>
</evidence>
<dbReference type="AlphaFoldDB" id="A0A392P6I2"/>
<name>A0A392P6I2_9FABA</name>
<accession>A0A392P6I2</accession>
<dbReference type="PANTHER" id="PTHR35317">
    <property type="entry name" value="OS04G0629600 PROTEIN"/>
    <property type="match status" value="1"/>
</dbReference>
<reference evidence="1 2" key="1">
    <citation type="journal article" date="2018" name="Front. Plant Sci.">
        <title>Red Clover (Trifolium pratense) and Zigzag Clover (T. medium) - A Picture of Genomic Similarities and Differences.</title>
        <authorList>
            <person name="Dluhosova J."/>
            <person name="Istvanek J."/>
            <person name="Nedelnik J."/>
            <person name="Repkova J."/>
        </authorList>
    </citation>
    <scope>NUCLEOTIDE SEQUENCE [LARGE SCALE GENOMIC DNA]</scope>
    <source>
        <strain evidence="2">cv. 10/8</strain>
        <tissue evidence="1">Leaf</tissue>
    </source>
</reference>
<sequence>MAEETKFLHTHVPKFDGYYEHWAMLMENLIRSKELWSLIETGVTVAPPNATAEQQQVFEASKLKDLKVKNYLFQSIERSILETILVRDTSKDIWDAMKRKYQGSTKVKRAHLQALRREFEVLEMKETEIVDQYFARTLAIANRMSAQGETLQEVQVVEKILRSMPARFNYVVCSIEESNDVTTMSIDALQSSLIVQESRMKRQVES</sequence>
<feature type="non-terminal residue" evidence="1">
    <location>
        <position position="206"/>
    </location>
</feature>
<comment type="caution">
    <text evidence="1">The sequence shown here is derived from an EMBL/GenBank/DDBJ whole genome shotgun (WGS) entry which is preliminary data.</text>
</comment>
<protein>
    <submittedName>
        <fullName evidence="1">Retrovirus-related Pol polyprotein from transposon TNT 1-94</fullName>
    </submittedName>
</protein>
<keyword evidence="2" id="KW-1185">Reference proteome</keyword>